<evidence type="ECO:0000313" key="3">
    <source>
        <dbReference type="EMBL" id="PNG99990.1"/>
    </source>
</evidence>
<feature type="domain" description="Glycerol-3-phosphate dehydrogenase NAD-dependent C-terminal" evidence="2">
    <location>
        <begin position="23"/>
        <end position="87"/>
    </location>
</feature>
<keyword evidence="4" id="KW-1185">Reference proteome</keyword>
<gene>
    <name evidence="3" type="ORF">TSOC_014212</name>
</gene>
<dbReference type="EMBL" id="PGGS01001833">
    <property type="protein sequence ID" value="PNG99990.1"/>
    <property type="molecule type" value="Genomic_DNA"/>
</dbReference>
<dbReference type="Pfam" id="PF07479">
    <property type="entry name" value="NAD_Gly3P_dh_C"/>
    <property type="match status" value="1"/>
</dbReference>
<dbReference type="InterPro" id="IPR008927">
    <property type="entry name" value="6-PGluconate_DH-like_C_sf"/>
</dbReference>
<dbReference type="GO" id="GO:0006072">
    <property type="term" value="P:glycerol-3-phosphate metabolic process"/>
    <property type="evidence" value="ECO:0007669"/>
    <property type="project" value="InterPro"/>
</dbReference>
<evidence type="ECO:0000313" key="4">
    <source>
        <dbReference type="Proteomes" id="UP000236333"/>
    </source>
</evidence>
<proteinExistence type="predicted"/>
<reference evidence="3 4" key="1">
    <citation type="journal article" date="2017" name="Mol. Biol. Evol.">
        <title>The 4-celled Tetrabaena socialis nuclear genome reveals the essential components for genetic control of cell number at the origin of multicellularity in the volvocine lineage.</title>
        <authorList>
            <person name="Featherston J."/>
            <person name="Arakaki Y."/>
            <person name="Hanschen E.R."/>
            <person name="Ferris P.J."/>
            <person name="Michod R.E."/>
            <person name="Olson B.J.S.C."/>
            <person name="Nozaki H."/>
            <person name="Durand P.M."/>
        </authorList>
    </citation>
    <scope>NUCLEOTIDE SEQUENCE [LARGE SCALE GENOMIC DNA]</scope>
    <source>
        <strain evidence="3 4">NIES-571</strain>
    </source>
</reference>
<sequence length="87" mass="9274">MKGRGSAHGGASHPHPQAYTQTTHPRDLSRNRTVGLRLGRGERLADIQASMGGAVAEGVPTCKAVHHLAQRLQVECPIMSGIYAVIH</sequence>
<name>A0A2J7ZI90_9CHLO</name>
<organism evidence="3 4">
    <name type="scientific">Tetrabaena socialis</name>
    <dbReference type="NCBI Taxonomy" id="47790"/>
    <lineage>
        <taxon>Eukaryota</taxon>
        <taxon>Viridiplantae</taxon>
        <taxon>Chlorophyta</taxon>
        <taxon>core chlorophytes</taxon>
        <taxon>Chlorophyceae</taxon>
        <taxon>CS clade</taxon>
        <taxon>Chlamydomonadales</taxon>
        <taxon>Tetrabaenaceae</taxon>
        <taxon>Tetrabaena</taxon>
    </lineage>
</organism>
<evidence type="ECO:0000256" key="1">
    <source>
        <dbReference type="SAM" id="MobiDB-lite"/>
    </source>
</evidence>
<protein>
    <submittedName>
        <fullName evidence="3">Glycerol-3-phosphate dehydrogenase [NAD(P)+]</fullName>
    </submittedName>
</protein>
<dbReference type="InterPro" id="IPR013328">
    <property type="entry name" value="6PGD_dom2"/>
</dbReference>
<dbReference type="Proteomes" id="UP000236333">
    <property type="component" value="Unassembled WGS sequence"/>
</dbReference>
<comment type="caution">
    <text evidence="3">The sequence shown here is derived from an EMBL/GenBank/DDBJ whole genome shotgun (WGS) entry which is preliminary data.</text>
</comment>
<feature type="region of interest" description="Disordered" evidence="1">
    <location>
        <begin position="1"/>
        <end position="33"/>
    </location>
</feature>
<dbReference type="GO" id="GO:0005975">
    <property type="term" value="P:carbohydrate metabolic process"/>
    <property type="evidence" value="ECO:0007669"/>
    <property type="project" value="InterPro"/>
</dbReference>
<evidence type="ECO:0000259" key="2">
    <source>
        <dbReference type="Pfam" id="PF07479"/>
    </source>
</evidence>
<dbReference type="Gene3D" id="1.10.1040.10">
    <property type="entry name" value="N-(1-d-carboxylethyl)-l-norvaline Dehydrogenase, domain 2"/>
    <property type="match status" value="1"/>
</dbReference>
<accession>A0A2J7ZI90</accession>
<dbReference type="AlphaFoldDB" id="A0A2J7ZI90"/>
<dbReference type="OrthoDB" id="10263760at2759"/>
<dbReference type="SUPFAM" id="SSF48179">
    <property type="entry name" value="6-phosphogluconate dehydrogenase C-terminal domain-like"/>
    <property type="match status" value="1"/>
</dbReference>
<dbReference type="InterPro" id="IPR006109">
    <property type="entry name" value="G3P_DH_NAD-dep_C"/>
</dbReference>
<feature type="non-terminal residue" evidence="3">
    <location>
        <position position="87"/>
    </location>
</feature>